<evidence type="ECO:0000313" key="3">
    <source>
        <dbReference type="Proteomes" id="UP000247233"/>
    </source>
</evidence>
<dbReference type="Proteomes" id="UP000247233">
    <property type="component" value="Unassembled WGS sequence"/>
</dbReference>
<accession>A0A317X1N4</accession>
<gene>
    <name evidence="2" type="ORF">BO70DRAFT_391867</name>
</gene>
<evidence type="ECO:0000313" key="2">
    <source>
        <dbReference type="EMBL" id="PWY92463.1"/>
    </source>
</evidence>
<organism evidence="2 3">
    <name type="scientific">Aspergillus heteromorphus CBS 117.55</name>
    <dbReference type="NCBI Taxonomy" id="1448321"/>
    <lineage>
        <taxon>Eukaryota</taxon>
        <taxon>Fungi</taxon>
        <taxon>Dikarya</taxon>
        <taxon>Ascomycota</taxon>
        <taxon>Pezizomycotina</taxon>
        <taxon>Eurotiomycetes</taxon>
        <taxon>Eurotiomycetidae</taxon>
        <taxon>Eurotiales</taxon>
        <taxon>Aspergillaceae</taxon>
        <taxon>Aspergillus</taxon>
        <taxon>Aspergillus subgen. Circumdati</taxon>
    </lineage>
</organism>
<dbReference type="RefSeq" id="XP_025404202.1">
    <property type="nucleotide sequence ID" value="XM_025546243.1"/>
</dbReference>
<reference evidence="2 3" key="1">
    <citation type="submission" date="2016-12" db="EMBL/GenBank/DDBJ databases">
        <title>The genomes of Aspergillus section Nigri reveals drivers in fungal speciation.</title>
        <authorList>
            <consortium name="DOE Joint Genome Institute"/>
            <person name="Vesth T.C."/>
            <person name="Nybo J."/>
            <person name="Theobald S."/>
            <person name="Brandl J."/>
            <person name="Frisvad J.C."/>
            <person name="Nielsen K.F."/>
            <person name="Lyhne E.K."/>
            <person name="Kogle M.E."/>
            <person name="Kuo A."/>
            <person name="Riley R."/>
            <person name="Clum A."/>
            <person name="Nolan M."/>
            <person name="Lipzen A."/>
            <person name="Salamov A."/>
            <person name="Henrissat B."/>
            <person name="Wiebenga A."/>
            <person name="De Vries R.P."/>
            <person name="Grigoriev I.V."/>
            <person name="Mortensen U.H."/>
            <person name="Andersen M.R."/>
            <person name="Baker S.E."/>
        </authorList>
    </citation>
    <scope>NUCLEOTIDE SEQUENCE [LARGE SCALE GENOMIC DNA]</scope>
    <source>
        <strain evidence="2 3">CBS 117.55</strain>
    </source>
</reference>
<comment type="caution">
    <text evidence="2">The sequence shown here is derived from an EMBL/GenBank/DDBJ whole genome shotgun (WGS) entry which is preliminary data.</text>
</comment>
<feature type="region of interest" description="Disordered" evidence="1">
    <location>
        <begin position="1"/>
        <end position="47"/>
    </location>
</feature>
<feature type="compositionally biased region" description="Basic residues" evidence="1">
    <location>
        <begin position="33"/>
        <end position="43"/>
    </location>
</feature>
<sequence length="107" mass="12496">MKKRNHHGDTLRQTTYPTRKTQNARRKTQDARRKTHPRSHNHNLVKNQADNMAILAKKWETRQSRWIIWASARLFDFLRVSDYALFLVNTILPVSPSCLTSRGNLGG</sequence>
<dbReference type="EMBL" id="MSFL01000001">
    <property type="protein sequence ID" value="PWY92463.1"/>
    <property type="molecule type" value="Genomic_DNA"/>
</dbReference>
<proteinExistence type="predicted"/>
<keyword evidence="3" id="KW-1185">Reference proteome</keyword>
<dbReference type="VEuPathDB" id="FungiDB:BO70DRAFT_391867"/>
<feature type="compositionally biased region" description="Polar residues" evidence="1">
    <location>
        <begin position="11"/>
        <end position="21"/>
    </location>
</feature>
<protein>
    <submittedName>
        <fullName evidence="2">Uncharacterized protein</fullName>
    </submittedName>
</protein>
<dbReference type="GeneID" id="37068480"/>
<name>A0A317X1N4_9EURO</name>
<evidence type="ECO:0000256" key="1">
    <source>
        <dbReference type="SAM" id="MobiDB-lite"/>
    </source>
</evidence>
<dbReference type="AlphaFoldDB" id="A0A317X1N4"/>